<proteinExistence type="predicted"/>
<keyword evidence="2" id="KW-1185">Reference proteome</keyword>
<dbReference type="EMBL" id="QPJS01000002">
    <property type="protein sequence ID" value="RCX03822.1"/>
    <property type="molecule type" value="Genomic_DNA"/>
</dbReference>
<gene>
    <name evidence="1" type="ORF">DES35_102278</name>
</gene>
<dbReference type="PROSITE" id="PS51257">
    <property type="entry name" value="PROKAR_LIPOPROTEIN"/>
    <property type="match status" value="1"/>
</dbReference>
<dbReference type="RefSeq" id="WP_037357302.1">
    <property type="nucleotide sequence ID" value="NZ_BHZF01000002.1"/>
</dbReference>
<reference evidence="1 2" key="1">
    <citation type="submission" date="2018-07" db="EMBL/GenBank/DDBJ databases">
        <title>Genomic Encyclopedia of Type Strains, Phase IV (KMG-IV): sequencing the most valuable type-strain genomes for metagenomic binning, comparative biology and taxonomic classification.</title>
        <authorList>
            <person name="Goeker M."/>
        </authorList>
    </citation>
    <scope>NUCLEOTIDE SEQUENCE [LARGE SCALE GENOMIC DNA]</scope>
    <source>
        <strain evidence="1 2">DSM 21410</strain>
    </source>
</reference>
<comment type="caution">
    <text evidence="1">The sequence shown here is derived from an EMBL/GenBank/DDBJ whole genome shotgun (WGS) entry which is preliminary data.</text>
</comment>
<name>A0A369A3D2_9FLAO</name>
<evidence type="ECO:0000313" key="1">
    <source>
        <dbReference type="EMBL" id="RCX03822.1"/>
    </source>
</evidence>
<dbReference type="AlphaFoldDB" id="A0A369A3D2"/>
<evidence type="ECO:0000313" key="2">
    <source>
        <dbReference type="Proteomes" id="UP000253517"/>
    </source>
</evidence>
<dbReference type="Proteomes" id="UP000253517">
    <property type="component" value="Unassembled WGS sequence"/>
</dbReference>
<organism evidence="1 2">
    <name type="scientific">Schleiferia thermophila</name>
    <dbReference type="NCBI Taxonomy" id="884107"/>
    <lineage>
        <taxon>Bacteria</taxon>
        <taxon>Pseudomonadati</taxon>
        <taxon>Bacteroidota</taxon>
        <taxon>Flavobacteriia</taxon>
        <taxon>Flavobacteriales</taxon>
        <taxon>Schleiferiaceae</taxon>
        <taxon>Schleiferia</taxon>
    </lineage>
</organism>
<protein>
    <submittedName>
        <fullName evidence="1">Uncharacterized protein</fullName>
    </submittedName>
</protein>
<sequence length="180" mass="19568">MSAKHQVIGLLVGFAIIAGCKKKNTSQQDPPLAPLSEILPGTWSVTDFSGSASLNLSGVEYQLERRIKSGELIAVFPSDLSQMHFSGEGIFETSIKVSGQILQKMDQPFSYSEQNTLYTITFVGTNSLNLAPGTASGGETTADIRRNNTTEIVLLISQSENIENLGPIIFRNEYTLQKNP</sequence>
<accession>A0A369A3D2</accession>